<dbReference type="InterPro" id="IPR010998">
    <property type="entry name" value="Integrase_recombinase_N"/>
</dbReference>
<dbReference type="InterPro" id="IPR044068">
    <property type="entry name" value="CB"/>
</dbReference>
<dbReference type="AlphaFoldDB" id="A0A943A3Z3"/>
<dbReference type="Pfam" id="PF02899">
    <property type="entry name" value="Phage_int_SAM_1"/>
    <property type="match status" value="1"/>
</dbReference>
<dbReference type="Gene3D" id="1.10.443.10">
    <property type="entry name" value="Intergrase catalytic core"/>
    <property type="match status" value="1"/>
</dbReference>
<evidence type="ECO:0000256" key="3">
    <source>
        <dbReference type="ARBA" id="ARBA00023172"/>
    </source>
</evidence>
<dbReference type="PANTHER" id="PTHR30349">
    <property type="entry name" value="PHAGE INTEGRASE-RELATED"/>
    <property type="match status" value="1"/>
</dbReference>
<dbReference type="EMBL" id="JAGZMU010000008">
    <property type="protein sequence ID" value="MBS4894055.1"/>
    <property type="molecule type" value="Genomic_DNA"/>
</dbReference>
<evidence type="ECO:0000259" key="5">
    <source>
        <dbReference type="PROSITE" id="PS51898"/>
    </source>
</evidence>
<dbReference type="InterPro" id="IPR050090">
    <property type="entry name" value="Tyrosine_recombinase_XerCD"/>
</dbReference>
<evidence type="ECO:0000256" key="2">
    <source>
        <dbReference type="ARBA" id="ARBA00023125"/>
    </source>
</evidence>
<keyword evidence="3" id="KW-0233">DNA recombination</keyword>
<gene>
    <name evidence="7" type="ORF">KHZ90_09830</name>
</gene>
<evidence type="ECO:0000313" key="8">
    <source>
        <dbReference type="Proteomes" id="UP000778864"/>
    </source>
</evidence>
<dbReference type="Gene3D" id="1.10.150.130">
    <property type="match status" value="1"/>
</dbReference>
<evidence type="ECO:0000256" key="1">
    <source>
        <dbReference type="ARBA" id="ARBA00022908"/>
    </source>
</evidence>
<dbReference type="InterPro" id="IPR002104">
    <property type="entry name" value="Integrase_catalytic"/>
</dbReference>
<dbReference type="InterPro" id="IPR013762">
    <property type="entry name" value="Integrase-like_cat_sf"/>
</dbReference>
<dbReference type="InterPro" id="IPR011010">
    <property type="entry name" value="DNA_brk_join_enz"/>
</dbReference>
<name>A0A943A3Z3_VEIPA</name>
<sequence length="332" mass="39405">MARGRVYNKVYTPELWEQVNSENKDIMEDYLEEYRQRKKSKGTIDQYRNDLRIVFIYILKELRNKSILELKKKDFRRFNIWCQDKGMSNARVNRLMSAIRSMLAYVEDDDDYDYDVNFAVKVKGLPKAPVRTNEDNFFMSFEQIMKVREELINMGELQLACLHMLLFDSGARRNEVFQVKKEGLLDGNKTNIVVGKRGKKFPLIYLNDTKELIKMYLEQRGDDDIESLWIIQDKNGKRPATYECLYDRVIKISKILSRLEGRDIEIFVHTYRHSRAETLLQGEDLRILDENGNPRKFMLEEVQKILHHSSSDTTQLYCKDHSEDEIDSMFGF</sequence>
<evidence type="ECO:0000259" key="6">
    <source>
        <dbReference type="PROSITE" id="PS51900"/>
    </source>
</evidence>
<keyword evidence="1" id="KW-0229">DNA integration</keyword>
<dbReference type="InterPro" id="IPR004107">
    <property type="entry name" value="Integrase_SAM-like_N"/>
</dbReference>
<accession>A0A943A3Z3</accession>
<dbReference type="PROSITE" id="PS51898">
    <property type="entry name" value="TYR_RECOMBINASE"/>
    <property type="match status" value="1"/>
</dbReference>
<organism evidence="7 8">
    <name type="scientific">Veillonella parvula</name>
    <name type="common">Staphylococcus parvulus</name>
    <dbReference type="NCBI Taxonomy" id="29466"/>
    <lineage>
        <taxon>Bacteria</taxon>
        <taxon>Bacillati</taxon>
        <taxon>Bacillota</taxon>
        <taxon>Negativicutes</taxon>
        <taxon>Veillonellales</taxon>
        <taxon>Veillonellaceae</taxon>
        <taxon>Veillonella</taxon>
    </lineage>
</organism>
<dbReference type="Proteomes" id="UP000778864">
    <property type="component" value="Unassembled WGS sequence"/>
</dbReference>
<comment type="caution">
    <text evidence="7">The sequence shown here is derived from an EMBL/GenBank/DDBJ whole genome shotgun (WGS) entry which is preliminary data.</text>
</comment>
<protein>
    <submittedName>
        <fullName evidence="7">Tyrosine-type recombinase/integrase</fullName>
    </submittedName>
</protein>
<dbReference type="RefSeq" id="WP_278468533.1">
    <property type="nucleotide sequence ID" value="NZ_JAGZMU010000008.1"/>
</dbReference>
<keyword evidence="2 4" id="KW-0238">DNA-binding</keyword>
<dbReference type="GO" id="GO:0015074">
    <property type="term" value="P:DNA integration"/>
    <property type="evidence" value="ECO:0007669"/>
    <property type="project" value="UniProtKB-KW"/>
</dbReference>
<dbReference type="PROSITE" id="PS51900">
    <property type="entry name" value="CB"/>
    <property type="match status" value="1"/>
</dbReference>
<feature type="domain" description="Core-binding (CB)" evidence="6">
    <location>
        <begin position="21"/>
        <end position="107"/>
    </location>
</feature>
<dbReference type="GO" id="GO:0003677">
    <property type="term" value="F:DNA binding"/>
    <property type="evidence" value="ECO:0007669"/>
    <property type="project" value="UniProtKB-UniRule"/>
</dbReference>
<dbReference type="GO" id="GO:0006310">
    <property type="term" value="P:DNA recombination"/>
    <property type="evidence" value="ECO:0007669"/>
    <property type="project" value="UniProtKB-KW"/>
</dbReference>
<dbReference type="PANTHER" id="PTHR30349:SF81">
    <property type="entry name" value="TYROSINE RECOMBINASE XERC"/>
    <property type="match status" value="1"/>
</dbReference>
<proteinExistence type="predicted"/>
<dbReference type="SUPFAM" id="SSF56349">
    <property type="entry name" value="DNA breaking-rejoining enzymes"/>
    <property type="match status" value="1"/>
</dbReference>
<evidence type="ECO:0000313" key="7">
    <source>
        <dbReference type="EMBL" id="MBS4894055.1"/>
    </source>
</evidence>
<reference evidence="7" key="1">
    <citation type="submission" date="2021-02" db="EMBL/GenBank/DDBJ databases">
        <title>Infant gut strain persistence is associated with maternal origin, phylogeny, and functional potential including surface adhesion and iron acquisition.</title>
        <authorList>
            <person name="Lou Y.C."/>
        </authorList>
    </citation>
    <scope>NUCLEOTIDE SEQUENCE</scope>
    <source>
        <strain evidence="7">L3_108_031G1_dasL3_108_031G1_concoct_20</strain>
    </source>
</reference>
<feature type="domain" description="Tyr recombinase" evidence="5">
    <location>
        <begin position="134"/>
        <end position="331"/>
    </location>
</feature>
<dbReference type="Pfam" id="PF00589">
    <property type="entry name" value="Phage_integrase"/>
    <property type="match status" value="1"/>
</dbReference>
<evidence type="ECO:0000256" key="4">
    <source>
        <dbReference type="PROSITE-ProRule" id="PRU01248"/>
    </source>
</evidence>